<feature type="transmembrane region" description="Helical" evidence="8">
    <location>
        <begin position="397"/>
        <end position="423"/>
    </location>
</feature>
<evidence type="ECO:0000256" key="3">
    <source>
        <dbReference type="ARBA" id="ARBA00022475"/>
    </source>
</evidence>
<dbReference type="Pfam" id="PF00528">
    <property type="entry name" value="BPD_transp_1"/>
    <property type="match status" value="1"/>
</dbReference>
<dbReference type="EMBL" id="NXLU01000005">
    <property type="protein sequence ID" value="RDU68983.1"/>
    <property type="molecule type" value="Genomic_DNA"/>
</dbReference>
<feature type="transmembrane region" description="Helical" evidence="8">
    <location>
        <begin position="444"/>
        <end position="470"/>
    </location>
</feature>
<dbReference type="Gene3D" id="1.10.3720.10">
    <property type="entry name" value="MetI-like"/>
    <property type="match status" value="2"/>
</dbReference>
<dbReference type="AlphaFoldDB" id="A0A3D8IVE1"/>
<name>A0A3D8IVE1_9HELI</name>
<dbReference type="RefSeq" id="WP_104724924.1">
    <property type="nucleotide sequence ID" value="NZ_FZNE01000009.1"/>
</dbReference>
<evidence type="ECO:0000256" key="4">
    <source>
        <dbReference type="ARBA" id="ARBA00022519"/>
    </source>
</evidence>
<evidence type="ECO:0000256" key="1">
    <source>
        <dbReference type="ARBA" id="ARBA00004429"/>
    </source>
</evidence>
<sequence>MFSQKKFLQVLAILMIGVITIPIFGSFIETGSIFFHSLFKDSQITQEIQSNLNHFFSFLYWRFLKNTFWTTLFVCLCSCFIGVSCAYLVSYFDFFLSKVLEKILFLPLAIPAYILAFVYVGIMDFGGIFYEIFGFRIDFFNLYGNIFVLTISLFPYIYILAKTSFSTQSIQFYEVAQTMQYSQWQIFLKISLPLAKPAMMAGILLVLMETLSDYGASAYLGVDTFSAGIFKLWYDLNDPYSSSILAIILMAFICILMSIEQRIKNQKHYSSNQNTRSLLKLTPLKGLQSFLAFIYCFVIATLGFLLPLIWLLYWGLQDDKLFTKDFYLLALNSALVGGLSAFFTLICALFLCFCARISQPLSAFLLQSSSLGYSIPSAVVGVSVMIVSLFLSNLFKIPLLGTSLSILIFAYVIRFLAVAIFSIQSGYDKISPSLDEVSLNLNPSYWILWFKIHIPLLKHFMFSALLIVFVDTIKELPLTRMLSPFGFETLATKAFWYASDERLYESALPSLLIVCLSLLGMIILRSKNARD</sequence>
<feature type="domain" description="ABC transmembrane type-1" evidence="9">
    <location>
        <begin position="64"/>
        <end position="261"/>
    </location>
</feature>
<feature type="transmembrane region" description="Helical" evidence="8">
    <location>
        <begin position="371"/>
        <end position="391"/>
    </location>
</feature>
<accession>A0A3D8IVE1</accession>
<keyword evidence="3" id="KW-1003">Cell membrane</keyword>
<dbReference type="PANTHER" id="PTHR43357">
    <property type="entry name" value="INNER MEMBRANE ABC TRANSPORTER PERMEASE PROTEIN YDCV"/>
    <property type="match status" value="1"/>
</dbReference>
<dbReference type="PROSITE" id="PS50928">
    <property type="entry name" value="ABC_TM1"/>
    <property type="match status" value="2"/>
</dbReference>
<proteinExistence type="inferred from homology"/>
<keyword evidence="11" id="KW-1185">Reference proteome</keyword>
<dbReference type="InterPro" id="IPR000515">
    <property type="entry name" value="MetI-like"/>
</dbReference>
<evidence type="ECO:0000256" key="8">
    <source>
        <dbReference type="RuleBase" id="RU363032"/>
    </source>
</evidence>
<feature type="transmembrane region" description="Helical" evidence="8">
    <location>
        <begin position="103"/>
        <end position="122"/>
    </location>
</feature>
<evidence type="ECO:0000313" key="11">
    <source>
        <dbReference type="Proteomes" id="UP000257067"/>
    </source>
</evidence>
<evidence type="ECO:0000256" key="7">
    <source>
        <dbReference type="ARBA" id="ARBA00023136"/>
    </source>
</evidence>
<dbReference type="PANTHER" id="PTHR43357:SF3">
    <property type="entry name" value="FE(3+)-TRANSPORT SYSTEM PERMEASE PROTEIN FBPB 2"/>
    <property type="match status" value="1"/>
</dbReference>
<gene>
    <name evidence="10" type="ORF">CQA62_04990</name>
</gene>
<keyword evidence="6 8" id="KW-1133">Transmembrane helix</keyword>
<keyword evidence="5 8" id="KW-0812">Transmembrane</keyword>
<keyword evidence="2 8" id="KW-0813">Transport</keyword>
<comment type="subcellular location">
    <subcellularLocation>
        <location evidence="1">Cell inner membrane</location>
        <topology evidence="1">Multi-pass membrane protein</topology>
    </subcellularLocation>
    <subcellularLocation>
        <location evidence="8">Cell membrane</location>
        <topology evidence="8">Multi-pass membrane protein</topology>
    </subcellularLocation>
</comment>
<feature type="domain" description="ABC transmembrane type-1" evidence="9">
    <location>
        <begin position="330"/>
        <end position="524"/>
    </location>
</feature>
<feature type="transmembrane region" description="Helical" evidence="8">
    <location>
        <begin position="240"/>
        <end position="259"/>
    </location>
</feature>
<feature type="transmembrane region" description="Helical" evidence="8">
    <location>
        <begin position="506"/>
        <end position="524"/>
    </location>
</feature>
<comment type="caution">
    <text evidence="10">The sequence shown here is derived from an EMBL/GenBank/DDBJ whole genome shotgun (WGS) entry which is preliminary data.</text>
</comment>
<dbReference type="InterPro" id="IPR035906">
    <property type="entry name" value="MetI-like_sf"/>
</dbReference>
<organism evidence="10 11">
    <name type="scientific">Helicobacter cholecystus</name>
    <dbReference type="NCBI Taxonomy" id="45498"/>
    <lineage>
        <taxon>Bacteria</taxon>
        <taxon>Pseudomonadati</taxon>
        <taxon>Campylobacterota</taxon>
        <taxon>Epsilonproteobacteria</taxon>
        <taxon>Campylobacterales</taxon>
        <taxon>Helicobacteraceae</taxon>
        <taxon>Helicobacter</taxon>
    </lineage>
</organism>
<protein>
    <submittedName>
        <fullName evidence="10">Iron ABC transporter permease</fullName>
    </submittedName>
</protein>
<feature type="transmembrane region" description="Helical" evidence="8">
    <location>
        <begin position="7"/>
        <end position="28"/>
    </location>
</feature>
<feature type="transmembrane region" description="Helical" evidence="8">
    <location>
        <begin position="142"/>
        <end position="161"/>
    </location>
</feature>
<dbReference type="CDD" id="cd06261">
    <property type="entry name" value="TM_PBP2"/>
    <property type="match status" value="2"/>
</dbReference>
<comment type="similarity">
    <text evidence="8">Belongs to the binding-protein-dependent transport system permease family.</text>
</comment>
<feature type="transmembrane region" description="Helical" evidence="8">
    <location>
        <begin position="326"/>
        <end position="351"/>
    </location>
</feature>
<evidence type="ECO:0000256" key="2">
    <source>
        <dbReference type="ARBA" id="ARBA00022448"/>
    </source>
</evidence>
<evidence type="ECO:0000256" key="6">
    <source>
        <dbReference type="ARBA" id="ARBA00022989"/>
    </source>
</evidence>
<feature type="transmembrane region" description="Helical" evidence="8">
    <location>
        <begin position="68"/>
        <end position="91"/>
    </location>
</feature>
<dbReference type="SUPFAM" id="SSF161098">
    <property type="entry name" value="MetI-like"/>
    <property type="match status" value="2"/>
</dbReference>
<evidence type="ECO:0000259" key="9">
    <source>
        <dbReference type="PROSITE" id="PS50928"/>
    </source>
</evidence>
<dbReference type="OrthoDB" id="9795403at2"/>
<keyword evidence="4" id="KW-0997">Cell inner membrane</keyword>
<dbReference type="GO" id="GO:0055085">
    <property type="term" value="P:transmembrane transport"/>
    <property type="evidence" value="ECO:0007669"/>
    <property type="project" value="InterPro"/>
</dbReference>
<feature type="transmembrane region" description="Helical" evidence="8">
    <location>
        <begin position="290"/>
        <end position="314"/>
    </location>
</feature>
<dbReference type="Proteomes" id="UP000257067">
    <property type="component" value="Unassembled WGS sequence"/>
</dbReference>
<evidence type="ECO:0000313" key="10">
    <source>
        <dbReference type="EMBL" id="RDU68983.1"/>
    </source>
</evidence>
<dbReference type="GO" id="GO:0005886">
    <property type="term" value="C:plasma membrane"/>
    <property type="evidence" value="ECO:0007669"/>
    <property type="project" value="UniProtKB-SubCell"/>
</dbReference>
<reference evidence="10 11" key="1">
    <citation type="submission" date="2018-04" db="EMBL/GenBank/DDBJ databases">
        <title>Novel Campyloabacter and Helicobacter Species and Strains.</title>
        <authorList>
            <person name="Mannion A.J."/>
            <person name="Shen Z."/>
            <person name="Fox J.G."/>
        </authorList>
    </citation>
    <scope>NUCLEOTIDE SEQUENCE [LARGE SCALE GENOMIC DNA]</scope>
    <source>
        <strain evidence="10 11">ATCC 700242</strain>
    </source>
</reference>
<evidence type="ECO:0000256" key="5">
    <source>
        <dbReference type="ARBA" id="ARBA00022692"/>
    </source>
</evidence>
<keyword evidence="7 8" id="KW-0472">Membrane</keyword>